<dbReference type="InterPro" id="IPR032675">
    <property type="entry name" value="LRR_dom_sf"/>
</dbReference>
<proteinExistence type="predicted"/>
<organism evidence="2 3">
    <name type="scientific">Lolium multiflorum</name>
    <name type="common">Italian ryegrass</name>
    <name type="synonym">Lolium perenne subsp. multiflorum</name>
    <dbReference type="NCBI Taxonomy" id="4521"/>
    <lineage>
        <taxon>Eukaryota</taxon>
        <taxon>Viridiplantae</taxon>
        <taxon>Streptophyta</taxon>
        <taxon>Embryophyta</taxon>
        <taxon>Tracheophyta</taxon>
        <taxon>Spermatophyta</taxon>
        <taxon>Magnoliopsida</taxon>
        <taxon>Liliopsida</taxon>
        <taxon>Poales</taxon>
        <taxon>Poaceae</taxon>
        <taxon>BOP clade</taxon>
        <taxon>Pooideae</taxon>
        <taxon>Poodae</taxon>
        <taxon>Poeae</taxon>
        <taxon>Poeae Chloroplast Group 2 (Poeae type)</taxon>
        <taxon>Loliodinae</taxon>
        <taxon>Loliinae</taxon>
        <taxon>Lolium</taxon>
    </lineage>
</organism>
<dbReference type="AlphaFoldDB" id="A0AAD8R1Q9"/>
<dbReference type="InterPro" id="IPR036047">
    <property type="entry name" value="F-box-like_dom_sf"/>
</dbReference>
<evidence type="ECO:0000313" key="3">
    <source>
        <dbReference type="Proteomes" id="UP001231189"/>
    </source>
</evidence>
<feature type="domain" description="F-box/LRR-repeat protein 15/At3g58940/PEG3-like LRR" evidence="1">
    <location>
        <begin position="103"/>
        <end position="324"/>
    </location>
</feature>
<dbReference type="InterPro" id="IPR055302">
    <property type="entry name" value="F-box_dom-containing"/>
</dbReference>
<dbReference type="PANTHER" id="PTHR32141:SF153">
    <property type="entry name" value="OS06G0685200 PROTEIN"/>
    <property type="match status" value="1"/>
</dbReference>
<comment type="caution">
    <text evidence="2">The sequence shown here is derived from an EMBL/GenBank/DDBJ whole genome shotgun (WGS) entry which is preliminary data.</text>
</comment>
<accession>A0AAD8R1Q9</accession>
<dbReference type="SUPFAM" id="SSF52047">
    <property type="entry name" value="RNI-like"/>
    <property type="match status" value="1"/>
</dbReference>
<gene>
    <name evidence="2" type="ORF">QYE76_035027</name>
</gene>
<dbReference type="PANTHER" id="PTHR32141">
    <property type="match status" value="1"/>
</dbReference>
<dbReference type="EMBL" id="JAUUTY010000007">
    <property type="protein sequence ID" value="KAK1611354.1"/>
    <property type="molecule type" value="Genomic_DNA"/>
</dbReference>
<dbReference type="Gene3D" id="3.80.10.10">
    <property type="entry name" value="Ribonuclease Inhibitor"/>
    <property type="match status" value="1"/>
</dbReference>
<keyword evidence="3" id="KW-1185">Reference proteome</keyword>
<evidence type="ECO:0000313" key="2">
    <source>
        <dbReference type="EMBL" id="KAK1611354.1"/>
    </source>
</evidence>
<sequence>MADGAAPLSAAGRRRDRLSALSDDLLHQIITQHLPVTEAAKTAALARRWRHLWSSTPLVLRDAALPEPARDALVPRVLAKHEGHFRTVALHDLRLASLDRELPGWPRLVAAKHTQELHLANRCQANDILPLVPADILRCGSLEELMLGSWAFPVDLSRGAGVSLPNLRQLTLVTAAIEDRDLKHLITACTALEILKLAGTTANRIHLCSPSLRCALVMLSRDENLAVVDAPLLERLVLFLPATPAMVKIDHAANLRVLGHLDTRRLHRLQIRDTLIELNTMASTTTAIPSVRILAVTVNFVILREVKMLASFLRCFPNIDTLHIEYGASCQLLAGGKSG</sequence>
<protein>
    <recommendedName>
        <fullName evidence="1">F-box/LRR-repeat protein 15/At3g58940/PEG3-like LRR domain-containing protein</fullName>
    </recommendedName>
</protein>
<evidence type="ECO:0000259" key="1">
    <source>
        <dbReference type="Pfam" id="PF24758"/>
    </source>
</evidence>
<dbReference type="SUPFAM" id="SSF81383">
    <property type="entry name" value="F-box domain"/>
    <property type="match status" value="1"/>
</dbReference>
<dbReference type="Pfam" id="PF24758">
    <property type="entry name" value="LRR_At5g56370"/>
    <property type="match status" value="1"/>
</dbReference>
<dbReference type="Proteomes" id="UP001231189">
    <property type="component" value="Unassembled WGS sequence"/>
</dbReference>
<reference evidence="2" key="1">
    <citation type="submission" date="2023-07" db="EMBL/GenBank/DDBJ databases">
        <title>A chromosome-level genome assembly of Lolium multiflorum.</title>
        <authorList>
            <person name="Chen Y."/>
            <person name="Copetti D."/>
            <person name="Kolliker R."/>
            <person name="Studer B."/>
        </authorList>
    </citation>
    <scope>NUCLEOTIDE SEQUENCE</scope>
    <source>
        <strain evidence="2">02402/16</strain>
        <tissue evidence="2">Leaf</tissue>
    </source>
</reference>
<name>A0AAD8R1Q9_LOLMU</name>
<dbReference type="InterPro" id="IPR055411">
    <property type="entry name" value="LRR_FXL15/At3g58940/PEG3-like"/>
</dbReference>